<feature type="short sequence motif" description="DEAH box" evidence="17">
    <location>
        <begin position="484"/>
        <end position="487"/>
    </location>
</feature>
<protein>
    <recommendedName>
        <fullName evidence="17 18">3'-5' exonuclease DinG</fullName>
        <ecNumber evidence="17 18">3.1.-.-</ecNumber>
    </recommendedName>
</protein>
<evidence type="ECO:0000256" key="2">
    <source>
        <dbReference type="ARBA" id="ARBA00022485"/>
    </source>
</evidence>
<evidence type="ECO:0000256" key="1">
    <source>
        <dbReference type="ARBA" id="ARBA00001966"/>
    </source>
</evidence>
<keyword evidence="12" id="KW-0411">Iron-sulfur</keyword>
<evidence type="ECO:0000256" key="7">
    <source>
        <dbReference type="ARBA" id="ARBA00022801"/>
    </source>
</evidence>
<comment type="catalytic activity">
    <reaction evidence="16">
        <text>ATP + H2O = ADP + phosphate + H(+)</text>
        <dbReference type="Rhea" id="RHEA:13065"/>
        <dbReference type="ChEBI" id="CHEBI:15377"/>
        <dbReference type="ChEBI" id="CHEBI:15378"/>
        <dbReference type="ChEBI" id="CHEBI:30616"/>
        <dbReference type="ChEBI" id="CHEBI:43474"/>
        <dbReference type="ChEBI" id="CHEBI:456216"/>
        <dbReference type="EC" id="5.6.2.3"/>
    </reaction>
</comment>
<organism evidence="21 22">
    <name type="scientific">Brevibacillus laterosporus</name>
    <name type="common">Bacillus laterosporus</name>
    <dbReference type="NCBI Taxonomy" id="1465"/>
    <lineage>
        <taxon>Bacteria</taxon>
        <taxon>Bacillati</taxon>
        <taxon>Bacillota</taxon>
        <taxon>Bacilli</taxon>
        <taxon>Bacillales</taxon>
        <taxon>Paenibacillaceae</taxon>
        <taxon>Brevibacillus</taxon>
    </lineage>
</organism>
<evidence type="ECO:0000256" key="8">
    <source>
        <dbReference type="ARBA" id="ARBA00022806"/>
    </source>
</evidence>
<dbReference type="CDD" id="cd06127">
    <property type="entry name" value="DEDDh"/>
    <property type="match status" value="1"/>
</dbReference>
<dbReference type="Pfam" id="PF06733">
    <property type="entry name" value="DEAD_2"/>
    <property type="match status" value="1"/>
</dbReference>
<evidence type="ECO:0000256" key="14">
    <source>
        <dbReference type="ARBA" id="ARBA00023204"/>
    </source>
</evidence>
<evidence type="ECO:0000256" key="18">
    <source>
        <dbReference type="RuleBase" id="RU364106"/>
    </source>
</evidence>
<dbReference type="InterPro" id="IPR013520">
    <property type="entry name" value="Ribonucl_H"/>
</dbReference>
<dbReference type="Gene3D" id="3.30.420.10">
    <property type="entry name" value="Ribonuclease H-like superfamily/Ribonuclease H"/>
    <property type="match status" value="1"/>
</dbReference>
<dbReference type="SMART" id="SM00488">
    <property type="entry name" value="DEXDc2"/>
    <property type="match status" value="1"/>
</dbReference>
<evidence type="ECO:0000256" key="4">
    <source>
        <dbReference type="ARBA" id="ARBA00022723"/>
    </source>
</evidence>
<dbReference type="AlphaFoldDB" id="A0A518VA50"/>
<reference evidence="21 22" key="1">
    <citation type="submission" date="2018-11" db="EMBL/GenBank/DDBJ databases">
        <title>Phylogenetic determinants of toxin gene distribution in genomes of Brevibacillus laterosporus.</title>
        <authorList>
            <person name="Glare T.R."/>
            <person name="Durrant A."/>
            <person name="Berry C."/>
            <person name="Palma L."/>
            <person name="Ormskirk M."/>
            <person name="Cox M.O."/>
        </authorList>
    </citation>
    <scope>NUCLEOTIDE SEQUENCE [LARGE SCALE GENOMIC DNA]</scope>
    <source>
        <strain evidence="21 22">1821L</strain>
    </source>
</reference>
<dbReference type="SUPFAM" id="SSF53098">
    <property type="entry name" value="Ribonuclease H-like"/>
    <property type="match status" value="1"/>
</dbReference>
<dbReference type="Pfam" id="PF00929">
    <property type="entry name" value="RNase_T"/>
    <property type="match status" value="1"/>
</dbReference>
<evidence type="ECO:0000256" key="17">
    <source>
        <dbReference type="HAMAP-Rule" id="MF_02206"/>
    </source>
</evidence>
<comment type="cofactor">
    <cofactor evidence="1">
        <name>[4Fe-4S] cluster</name>
        <dbReference type="ChEBI" id="CHEBI:49883"/>
    </cofactor>
</comment>
<feature type="domain" description="Helicase C-terminal" evidence="20">
    <location>
        <begin position="776"/>
        <end position="951"/>
    </location>
</feature>
<keyword evidence="15" id="KW-0413">Isomerase</keyword>
<evidence type="ECO:0000256" key="3">
    <source>
        <dbReference type="ARBA" id="ARBA00022722"/>
    </source>
</evidence>
<keyword evidence="22" id="KW-1185">Reference proteome</keyword>
<dbReference type="GO" id="GO:0006260">
    <property type="term" value="P:DNA replication"/>
    <property type="evidence" value="ECO:0007669"/>
    <property type="project" value="InterPro"/>
</dbReference>
<comment type="similarity">
    <text evidence="17 18">Belongs to the helicase family. DinG subfamily. Type 2 sub-subfamily.</text>
</comment>
<evidence type="ECO:0000256" key="5">
    <source>
        <dbReference type="ARBA" id="ARBA00022741"/>
    </source>
</evidence>
<dbReference type="FunFam" id="3.30.420.10:FF:000045">
    <property type="entry name" value="3'-5' exonuclease DinG"/>
    <property type="match status" value="1"/>
</dbReference>
<dbReference type="SMART" id="SM00479">
    <property type="entry name" value="EXOIII"/>
    <property type="match status" value="1"/>
</dbReference>
<evidence type="ECO:0000313" key="22">
    <source>
        <dbReference type="Proteomes" id="UP000319432"/>
    </source>
</evidence>
<dbReference type="InterPro" id="IPR027417">
    <property type="entry name" value="P-loop_NTPase"/>
</dbReference>
<dbReference type="GO" id="GO:0046872">
    <property type="term" value="F:metal ion binding"/>
    <property type="evidence" value="ECO:0007669"/>
    <property type="project" value="UniProtKB-KW"/>
</dbReference>
<dbReference type="Pfam" id="PF00270">
    <property type="entry name" value="DEAD"/>
    <property type="match status" value="1"/>
</dbReference>
<dbReference type="GO" id="GO:0043139">
    <property type="term" value="F:5'-3' DNA helicase activity"/>
    <property type="evidence" value="ECO:0007669"/>
    <property type="project" value="UniProtKB-EC"/>
</dbReference>
<keyword evidence="3 17" id="KW-0540">Nuclease</keyword>
<accession>A0A518VA50</accession>
<dbReference type="InterPro" id="IPR045028">
    <property type="entry name" value="DinG/Rad3-like"/>
</dbReference>
<comment type="function">
    <text evidence="17 18">3'-5' exonuclease.</text>
</comment>
<dbReference type="InterPro" id="IPR012337">
    <property type="entry name" value="RNaseH-like_sf"/>
</dbReference>
<keyword evidence="11" id="KW-0408">Iron</keyword>
<dbReference type="InterPro" id="IPR014013">
    <property type="entry name" value="Helic_SF1/SF2_ATP-bd_DinG/Rad3"/>
</dbReference>
<dbReference type="GO" id="GO:0006281">
    <property type="term" value="P:DNA repair"/>
    <property type="evidence" value="ECO:0007669"/>
    <property type="project" value="UniProtKB-KW"/>
</dbReference>
<dbReference type="InterPro" id="IPR006310">
    <property type="entry name" value="DinG"/>
</dbReference>
<dbReference type="Gene3D" id="3.40.50.300">
    <property type="entry name" value="P-loop containing nucleotide triphosphate hydrolases"/>
    <property type="match status" value="2"/>
</dbReference>
<keyword evidence="13" id="KW-0238">DNA-binding</keyword>
<dbReference type="SMART" id="SM00487">
    <property type="entry name" value="DEXDc"/>
    <property type="match status" value="1"/>
</dbReference>
<evidence type="ECO:0000256" key="9">
    <source>
        <dbReference type="ARBA" id="ARBA00022839"/>
    </source>
</evidence>
<dbReference type="Pfam" id="PF13307">
    <property type="entry name" value="Helicase_C_2"/>
    <property type="match status" value="1"/>
</dbReference>
<evidence type="ECO:0000313" key="21">
    <source>
        <dbReference type="EMBL" id="QDX93854.1"/>
    </source>
</evidence>
<dbReference type="InterPro" id="IPR010614">
    <property type="entry name" value="RAD3-like_helicase_DEAD"/>
</dbReference>
<evidence type="ECO:0000256" key="10">
    <source>
        <dbReference type="ARBA" id="ARBA00022840"/>
    </source>
</evidence>
<evidence type="ECO:0000259" key="19">
    <source>
        <dbReference type="PROSITE" id="PS51193"/>
    </source>
</evidence>
<name>A0A518VA50_BRELA</name>
<keyword evidence="7 17" id="KW-0378">Hydrolase</keyword>
<feature type="domain" description="Helicase ATP-binding" evidence="19">
    <location>
        <begin position="269"/>
        <end position="556"/>
    </location>
</feature>
<evidence type="ECO:0000256" key="16">
    <source>
        <dbReference type="ARBA" id="ARBA00048954"/>
    </source>
</evidence>
<dbReference type="EC" id="3.1.-.-" evidence="17 18"/>
<keyword evidence="14" id="KW-0234">DNA repair</keyword>
<evidence type="ECO:0000256" key="15">
    <source>
        <dbReference type="ARBA" id="ARBA00023235"/>
    </source>
</evidence>
<dbReference type="PANTHER" id="PTHR11472">
    <property type="entry name" value="DNA REPAIR DEAD HELICASE RAD3/XP-D SUBFAMILY MEMBER"/>
    <property type="match status" value="1"/>
</dbReference>
<keyword evidence="6" id="KW-0227">DNA damage</keyword>
<dbReference type="PROSITE" id="PS51194">
    <property type="entry name" value="HELICASE_CTER"/>
    <property type="match status" value="1"/>
</dbReference>
<gene>
    <name evidence="17 18 21" type="primary">dinG</name>
    <name evidence="21" type="ORF">EEL30_17070</name>
</gene>
<dbReference type="InterPro" id="IPR006555">
    <property type="entry name" value="ATP-dep_Helicase_C"/>
</dbReference>
<dbReference type="EMBL" id="CP033464">
    <property type="protein sequence ID" value="QDX93854.1"/>
    <property type="molecule type" value="Genomic_DNA"/>
</dbReference>
<dbReference type="InterPro" id="IPR001650">
    <property type="entry name" value="Helicase_C-like"/>
</dbReference>
<dbReference type="Proteomes" id="UP000319432">
    <property type="component" value="Chromosome"/>
</dbReference>
<dbReference type="SUPFAM" id="SSF52540">
    <property type="entry name" value="P-loop containing nucleoside triphosphate hydrolases"/>
    <property type="match status" value="1"/>
</dbReference>
<dbReference type="GO" id="GO:0003887">
    <property type="term" value="F:DNA-directed DNA polymerase activity"/>
    <property type="evidence" value="ECO:0007669"/>
    <property type="project" value="InterPro"/>
</dbReference>
<dbReference type="HAMAP" id="MF_02206">
    <property type="entry name" value="DinG_exonucl"/>
    <property type="match status" value="1"/>
</dbReference>
<keyword evidence="10 17" id="KW-0067">ATP-binding</keyword>
<dbReference type="GO" id="GO:0005524">
    <property type="term" value="F:ATP binding"/>
    <property type="evidence" value="ECO:0007669"/>
    <property type="project" value="UniProtKB-UniRule"/>
</dbReference>
<feature type="binding site" evidence="17">
    <location>
        <begin position="304"/>
        <end position="311"/>
    </location>
    <ligand>
        <name>ATP</name>
        <dbReference type="ChEBI" id="CHEBI:30616"/>
    </ligand>
</feature>
<dbReference type="PROSITE" id="PS51193">
    <property type="entry name" value="HELICASE_ATP_BIND_2"/>
    <property type="match status" value="1"/>
</dbReference>
<dbReference type="GO" id="GO:0008408">
    <property type="term" value="F:3'-5' exonuclease activity"/>
    <property type="evidence" value="ECO:0007669"/>
    <property type="project" value="UniProtKB-UniRule"/>
</dbReference>
<dbReference type="OrthoDB" id="9803913at2"/>
<dbReference type="NCBIfam" id="TIGR00573">
    <property type="entry name" value="dnaq"/>
    <property type="match status" value="1"/>
</dbReference>
<dbReference type="InterPro" id="IPR006554">
    <property type="entry name" value="Helicase-like_DEXD_c2"/>
</dbReference>
<keyword evidence="8 21" id="KW-0347">Helicase</keyword>
<dbReference type="PANTHER" id="PTHR11472:SF34">
    <property type="entry name" value="REGULATOR OF TELOMERE ELONGATION HELICASE 1"/>
    <property type="match status" value="1"/>
</dbReference>
<evidence type="ECO:0000256" key="13">
    <source>
        <dbReference type="ARBA" id="ARBA00023125"/>
    </source>
</evidence>
<keyword evidence="4" id="KW-0479">Metal-binding</keyword>
<evidence type="ECO:0000259" key="20">
    <source>
        <dbReference type="PROSITE" id="PS51194"/>
    </source>
</evidence>
<keyword evidence="5 17" id="KW-0547">Nucleotide-binding</keyword>
<keyword evidence="9 17" id="KW-0269">Exonuclease</keyword>
<evidence type="ECO:0000256" key="11">
    <source>
        <dbReference type="ARBA" id="ARBA00023004"/>
    </source>
</evidence>
<keyword evidence="2" id="KW-0004">4Fe-4S</keyword>
<dbReference type="SMART" id="SM00491">
    <property type="entry name" value="HELICc2"/>
    <property type="match status" value="1"/>
</dbReference>
<dbReference type="InterPro" id="IPR011545">
    <property type="entry name" value="DEAD/DEAH_box_helicase_dom"/>
</dbReference>
<dbReference type="NCBIfam" id="TIGR01407">
    <property type="entry name" value="dinG_rel"/>
    <property type="match status" value="1"/>
</dbReference>
<dbReference type="InterPro" id="IPR036397">
    <property type="entry name" value="RNaseH_sf"/>
</dbReference>
<dbReference type="GO" id="GO:0016887">
    <property type="term" value="F:ATP hydrolysis activity"/>
    <property type="evidence" value="ECO:0007669"/>
    <property type="project" value="RHEA"/>
</dbReference>
<dbReference type="NCBIfam" id="NF005981">
    <property type="entry name" value="PRK08074.1"/>
    <property type="match status" value="1"/>
</dbReference>
<dbReference type="GO" id="GO:0003677">
    <property type="term" value="F:DNA binding"/>
    <property type="evidence" value="ECO:0007669"/>
    <property type="project" value="UniProtKB-KW"/>
</dbReference>
<evidence type="ECO:0000256" key="6">
    <source>
        <dbReference type="ARBA" id="ARBA00022763"/>
    </source>
</evidence>
<dbReference type="InterPro" id="IPR014001">
    <property type="entry name" value="Helicase_ATP-bd"/>
</dbReference>
<sequence length="966" mass="109727">MKQFIVVDFETTGNQPRQGDSIIQIGAVVVENGQIIESYSTFVKPKKKIPPFITQLTGITNKMVSNAPSMEDVLPDLLRLLAGRVFVAHNAAFDLNFLQEALLSQGYYPFDGPILDTVELARVLLPTQSGYRLVELTSDFEIKHENPHQADSDAIATAHLLLRLLDTINKLPLITIQGLQMMISSFRFDVGTLLREIEMEKLIHSFPVEEAGSFASAPPTPEEAGKYDLFRNLGLKQRKKWTEKKSEQVPIHFHFEPFLERMVAVDGDGFALHHENYERREPQEAMMHAVNQAFTDQKHLLVEAGTGTGKSLGYLLPSILWARTHKQQVIVSTHTIHLQDQLFQKDIPLLQKALPFTFRVAQLKGRGNYLCLRKFEQSIETQEGSTQDIQLAKAQILTWLTETTTGDVEELSLSPSGQSFWQSVKSDTASCLNRECPWFSRCFYFQAKQQAKEADVIIVNHALLISDIEKENGVLPSFEIAIIDEAHQLDEVASQHFGTQLSSIEMFQLIEQLGVEGDKQMLLMFANELKVWQSAEKPRIEQHLQQVKVEQQILKEAVTNWLQLFYHWGTERSVETGESQRATLRYKKEDFEEKYKKLGKSTNLVLQKLGDVAKEVEQLLAILLQQQAEVPYSLQRLQTDVTGLVEEINHVAIKLHFLLIEEQDGHVSWMETETRTSRKQLFFFKTPLDIADTLRTTLLEPKRSVIMTSATLTVKNKFTYFMERMGFADLPEERVETLSLPSPFDYGQQGLIVIPSDFPSVKKEGEQLFVEAVIAGCVDAVRASEGRTMILFTSYSMLKSVYEGMKSLLEGEEFELLGHGIDSSNRSKLVRRFQTGSKTVLLGTNSFWEGVDIPGDVLSCLIIVRLPFQPPNHPLLEGRSERLKAEKKNPFMTLSLPHAVIRFKQGVGRLIRQQTDRGVVIVFDTRIIEARYGRMFLQSLPPYQVETGPWTTLRESIAPFLQGNSR</sequence>
<dbReference type="InterPro" id="IPR006054">
    <property type="entry name" value="DnaQ"/>
</dbReference>
<proteinExistence type="inferred from homology"/>
<dbReference type="GO" id="GO:0051539">
    <property type="term" value="F:4 iron, 4 sulfur cluster binding"/>
    <property type="evidence" value="ECO:0007669"/>
    <property type="project" value="UniProtKB-KW"/>
</dbReference>
<evidence type="ECO:0000256" key="12">
    <source>
        <dbReference type="ARBA" id="ARBA00023014"/>
    </source>
</evidence>